<protein>
    <recommendedName>
        <fullName evidence="4">Outer membrane protein beta-barrel domain-containing protein</fullName>
    </recommendedName>
</protein>
<feature type="signal peptide" evidence="1">
    <location>
        <begin position="1"/>
        <end position="19"/>
    </location>
</feature>
<dbReference type="AlphaFoldDB" id="E0RQ05"/>
<dbReference type="PaxDb" id="665571-STHERM_c19230"/>
<dbReference type="GO" id="GO:0044384">
    <property type="term" value="C:host outer membrane"/>
    <property type="evidence" value="ECO:0007669"/>
    <property type="project" value="InterPro"/>
</dbReference>
<dbReference type="EMBL" id="CP001698">
    <property type="protein sequence ID" value="ADN02858.1"/>
    <property type="molecule type" value="Genomic_DNA"/>
</dbReference>
<reference key="1">
    <citation type="submission" date="2009-08" db="EMBL/GenBank/DDBJ databases">
        <title>The genome sequence of Spirochaeta thermophila DSM6192.</title>
        <authorList>
            <person name="Angelov A."/>
            <person name="Mientus M."/>
            <person name="Wittenberg S."/>
            <person name="Lehmann R."/>
            <person name="Liesegang H."/>
            <person name="Daniel R."/>
            <person name="Liebl W."/>
        </authorList>
    </citation>
    <scope>NUCLEOTIDE SEQUENCE</scope>
    <source>
        <strain>DSM 6192</strain>
    </source>
</reference>
<dbReference type="InterPro" id="IPR000758">
    <property type="entry name" value="Enterovir_OMP"/>
</dbReference>
<organism evidence="2 3">
    <name type="scientific">Winmispira thermophila (strain ATCC 49972 / DSM 6192 / RI 19.B1)</name>
    <name type="common">Spirochaeta thermophila</name>
    <dbReference type="NCBI Taxonomy" id="665571"/>
    <lineage>
        <taxon>Bacteria</taxon>
        <taxon>Pseudomonadati</taxon>
        <taxon>Spirochaetota</taxon>
        <taxon>Spirochaetia</taxon>
        <taxon>Winmispirales</taxon>
        <taxon>Winmispiraceae</taxon>
        <taxon>Winmispira</taxon>
    </lineage>
</organism>
<keyword evidence="1" id="KW-0732">Signal</keyword>
<dbReference type="PROSITE" id="PS00695">
    <property type="entry name" value="ENT_VIR_OMP_2"/>
    <property type="match status" value="1"/>
</dbReference>
<name>E0RQ05_WINT6</name>
<evidence type="ECO:0000313" key="2">
    <source>
        <dbReference type="EMBL" id="ADN02858.1"/>
    </source>
</evidence>
<feature type="chain" id="PRO_5003139682" description="Outer membrane protein beta-barrel domain-containing protein" evidence="1">
    <location>
        <begin position="20"/>
        <end position="232"/>
    </location>
</feature>
<gene>
    <name evidence="2" type="ordered locus">STHERM_c19230</name>
</gene>
<dbReference type="Proteomes" id="UP000001296">
    <property type="component" value="Chromosome"/>
</dbReference>
<proteinExistence type="predicted"/>
<reference evidence="2 3" key="2">
    <citation type="journal article" date="2010" name="J. Bacteriol.">
        <title>Genome sequence of the polysaccharide-degrading, thermophilic anaerobe Spirochaeta thermophila DSM 6192.</title>
        <authorList>
            <person name="Angelov A."/>
            <person name="Liebl S."/>
            <person name="Ballschmiter M."/>
            <person name="Bomeke M."/>
            <person name="Lehmann R."/>
            <person name="Liesegang H."/>
            <person name="Daniel R."/>
            <person name="Liebl W."/>
        </authorList>
    </citation>
    <scope>NUCLEOTIDE SEQUENCE [LARGE SCALE GENOMIC DNA]</scope>
    <source>
        <strain evidence="3">ATCC 49972 / DSM 6192 / RI 19.B1</strain>
    </source>
</reference>
<dbReference type="RefSeq" id="WP_013314697.1">
    <property type="nucleotide sequence ID" value="NC_014484.1"/>
</dbReference>
<sequence length="232" mass="25038">MKKGLVLLCLILVAGSLVALDISAGASFVVGPAWQTLSASNSYYDEEMKRSFNLLGLGGKVFGDFTYGQVGVGYLVTSYNGGKYEYTVSGVSLDMDLDDTDAAWHYITLEALGKYPFDLGGVVLAPVGGLAYDICINFYDDDGEKVDPDTITNNDGDTVGYSYFNNLRLLLGGAVDVPFDKLYLRSQLLFSMVLSQPYMSDWVSYMKDDGGATSASSSLTALEFSVGIGYKF</sequence>
<evidence type="ECO:0000256" key="1">
    <source>
        <dbReference type="SAM" id="SignalP"/>
    </source>
</evidence>
<dbReference type="KEGG" id="sta:STHERM_c19230"/>
<evidence type="ECO:0000313" key="3">
    <source>
        <dbReference type="Proteomes" id="UP000001296"/>
    </source>
</evidence>
<evidence type="ECO:0008006" key="4">
    <source>
        <dbReference type="Google" id="ProtNLM"/>
    </source>
</evidence>
<dbReference type="HOGENOM" id="CLU_1160518_0_0_12"/>
<accession>E0RQ05</accession>